<sequence length="142" mass="15786">MGKPLMNGERLFAFLKISSESESLYLLRDKPLMNEKGCLPSLKELTANLLIWSVFAYGQASDDWRKAVCLPKDLAADLICICLWTSLSSDDWKMAVCLPKELAAGSGLYLLMDKPLMTGKEAVCLPKELASKSALYLFMDNL</sequence>
<dbReference type="EMBL" id="BPLR01001102">
    <property type="protein sequence ID" value="GIY99962.1"/>
    <property type="molecule type" value="Genomic_DNA"/>
</dbReference>
<dbReference type="AlphaFoldDB" id="A0AAV4XYS3"/>
<dbReference type="Proteomes" id="UP001054945">
    <property type="component" value="Unassembled WGS sequence"/>
</dbReference>
<keyword evidence="2" id="KW-1185">Reference proteome</keyword>
<proteinExistence type="predicted"/>
<comment type="caution">
    <text evidence="1">The sequence shown here is derived from an EMBL/GenBank/DDBJ whole genome shotgun (WGS) entry which is preliminary data.</text>
</comment>
<gene>
    <name evidence="1" type="ORF">CEXT_478481</name>
</gene>
<accession>A0AAV4XYS3</accession>
<organism evidence="1 2">
    <name type="scientific">Caerostris extrusa</name>
    <name type="common">Bark spider</name>
    <name type="synonym">Caerostris bankana</name>
    <dbReference type="NCBI Taxonomy" id="172846"/>
    <lineage>
        <taxon>Eukaryota</taxon>
        <taxon>Metazoa</taxon>
        <taxon>Ecdysozoa</taxon>
        <taxon>Arthropoda</taxon>
        <taxon>Chelicerata</taxon>
        <taxon>Arachnida</taxon>
        <taxon>Araneae</taxon>
        <taxon>Araneomorphae</taxon>
        <taxon>Entelegynae</taxon>
        <taxon>Araneoidea</taxon>
        <taxon>Araneidae</taxon>
        <taxon>Caerostris</taxon>
    </lineage>
</organism>
<evidence type="ECO:0000313" key="2">
    <source>
        <dbReference type="Proteomes" id="UP001054945"/>
    </source>
</evidence>
<evidence type="ECO:0000313" key="1">
    <source>
        <dbReference type="EMBL" id="GIY99962.1"/>
    </source>
</evidence>
<name>A0AAV4XYS3_CAEEX</name>
<reference evidence="1 2" key="1">
    <citation type="submission" date="2021-06" db="EMBL/GenBank/DDBJ databases">
        <title>Caerostris extrusa draft genome.</title>
        <authorList>
            <person name="Kono N."/>
            <person name="Arakawa K."/>
        </authorList>
    </citation>
    <scope>NUCLEOTIDE SEQUENCE [LARGE SCALE GENOMIC DNA]</scope>
</reference>
<protein>
    <submittedName>
        <fullName evidence="1">Uncharacterized protein</fullName>
    </submittedName>
</protein>